<dbReference type="PANTHER" id="PTHR43285:SF2">
    <property type="entry name" value="ANTHRANILATE PHOSPHORIBOSYLTRANSFERASE"/>
    <property type="match status" value="1"/>
</dbReference>
<dbReference type="NCBIfam" id="TIGR01245">
    <property type="entry name" value="trpD"/>
    <property type="match status" value="1"/>
</dbReference>
<dbReference type="SUPFAM" id="SSF52418">
    <property type="entry name" value="Nucleoside phosphorylase/phosphoribosyltransferase catalytic domain"/>
    <property type="match status" value="1"/>
</dbReference>
<name>A0A164RU07_9AGAM</name>
<keyword evidence="3" id="KW-0028">Amino-acid biosynthesis</keyword>
<reference evidence="12 13" key="1">
    <citation type="journal article" date="2016" name="Mol. Biol. Evol.">
        <title>Comparative Genomics of Early-Diverging Mushroom-Forming Fungi Provides Insights into the Origins of Lignocellulose Decay Capabilities.</title>
        <authorList>
            <person name="Nagy L.G."/>
            <person name="Riley R."/>
            <person name="Tritt A."/>
            <person name="Adam C."/>
            <person name="Daum C."/>
            <person name="Floudas D."/>
            <person name="Sun H."/>
            <person name="Yadav J.S."/>
            <person name="Pangilinan J."/>
            <person name="Larsson K.H."/>
            <person name="Matsuura K."/>
            <person name="Barry K."/>
            <person name="Labutti K."/>
            <person name="Kuo R."/>
            <person name="Ohm R.A."/>
            <person name="Bhattacharya S.S."/>
            <person name="Shirouzu T."/>
            <person name="Yoshinaga Y."/>
            <person name="Martin F.M."/>
            <person name="Grigoriev I.V."/>
            <person name="Hibbett D.S."/>
        </authorList>
    </citation>
    <scope>NUCLEOTIDE SEQUENCE [LARGE SCALE GENOMIC DNA]</scope>
    <source>
        <strain evidence="12 13">HHB9708</strain>
    </source>
</reference>
<comment type="similarity">
    <text evidence="8">Belongs to the anthranilate phosphoribosyltransferase family.</text>
</comment>
<sequence>MSSQTYSSDTFKPLLAKLVKHPSTFTPDDTKSAFEHLLKPDSITPAQIGAFLTALHISGVDQLPGTLAAAAGVLKEHCIRPTVEGYDDGDFVVDIVGTGGDGHDTFNVSTAAAIIAAGAGARVCKHGNRASTSSSGSADLLMALQCSLKPFPTLPRSSPFVFLLAPHYHPSLAPLAPIRKTLPFRTIMNILGPLVNPSFPHGMVVGVPSRHLGPVFAKALHEGGVKRALVVCGQEGLDEISCAGPSWTWKVSEETGEVLEGIIDPSDFGLPGYPLEIVKGGPPAANAVILEKMLTAGAAEIPQELHPILDFILLNASAVLVVAGLAKDYKEGVSLAKQSVENGKAWEALLKFRELGKQFEVAKVLDSTGFS</sequence>
<dbReference type="InterPro" id="IPR017459">
    <property type="entry name" value="Glycosyl_Trfase_fam3_N_dom"/>
</dbReference>
<keyword evidence="5 12" id="KW-0808">Transferase</keyword>
<accession>A0A164RU07</accession>
<feature type="domain" description="Glycosyl transferase family 3" evidence="10">
    <location>
        <begin position="92"/>
        <end position="345"/>
    </location>
</feature>
<dbReference type="PANTHER" id="PTHR43285">
    <property type="entry name" value="ANTHRANILATE PHOSPHORIBOSYLTRANSFERASE"/>
    <property type="match status" value="1"/>
</dbReference>
<dbReference type="OrthoDB" id="427800at2759"/>
<comment type="pathway">
    <text evidence="1">Amino-acid biosynthesis; L-tryptophan biosynthesis; L-tryptophan from chorismate: step 2/5.</text>
</comment>
<keyword evidence="7" id="KW-0057">Aromatic amino acid biosynthesis</keyword>
<dbReference type="STRING" id="1314777.A0A164RU07"/>
<feature type="domain" description="Glycosyl transferase family 3 N-terminal" evidence="11">
    <location>
        <begin position="12"/>
        <end position="78"/>
    </location>
</feature>
<evidence type="ECO:0000256" key="4">
    <source>
        <dbReference type="ARBA" id="ARBA00022676"/>
    </source>
</evidence>
<dbReference type="Pfam" id="PF02885">
    <property type="entry name" value="Glycos_trans_3N"/>
    <property type="match status" value="1"/>
</dbReference>
<proteinExistence type="inferred from homology"/>
<evidence type="ECO:0000313" key="12">
    <source>
        <dbReference type="EMBL" id="KZS90884.1"/>
    </source>
</evidence>
<dbReference type="EC" id="2.4.2.18" evidence="2"/>
<dbReference type="InterPro" id="IPR000312">
    <property type="entry name" value="Glycosyl_Trfase_fam3"/>
</dbReference>
<dbReference type="EMBL" id="KV419418">
    <property type="protein sequence ID" value="KZS90884.1"/>
    <property type="molecule type" value="Genomic_DNA"/>
</dbReference>
<dbReference type="InterPro" id="IPR035902">
    <property type="entry name" value="Nuc_phospho_transferase"/>
</dbReference>
<dbReference type="Pfam" id="PF00591">
    <property type="entry name" value="Glycos_transf_3"/>
    <property type="match status" value="1"/>
</dbReference>
<dbReference type="Gene3D" id="1.20.970.10">
    <property type="entry name" value="Transferase, Pyrimidine Nucleoside Phosphorylase, Chain C"/>
    <property type="match status" value="1"/>
</dbReference>
<keyword evidence="4 12" id="KW-0328">Glycosyltransferase</keyword>
<evidence type="ECO:0000256" key="9">
    <source>
        <dbReference type="ARBA" id="ARBA00071401"/>
    </source>
</evidence>
<dbReference type="GO" id="GO:0005829">
    <property type="term" value="C:cytosol"/>
    <property type="evidence" value="ECO:0007669"/>
    <property type="project" value="TreeGrafter"/>
</dbReference>
<evidence type="ECO:0000256" key="1">
    <source>
        <dbReference type="ARBA" id="ARBA00004907"/>
    </source>
</evidence>
<keyword evidence="6" id="KW-0822">Tryptophan biosynthesis</keyword>
<evidence type="ECO:0000256" key="6">
    <source>
        <dbReference type="ARBA" id="ARBA00022822"/>
    </source>
</evidence>
<evidence type="ECO:0000256" key="3">
    <source>
        <dbReference type="ARBA" id="ARBA00022605"/>
    </source>
</evidence>
<evidence type="ECO:0000256" key="5">
    <source>
        <dbReference type="ARBA" id="ARBA00022679"/>
    </source>
</evidence>
<dbReference type="Gene3D" id="3.40.1030.10">
    <property type="entry name" value="Nucleoside phosphorylase/phosphoribosyltransferase catalytic domain"/>
    <property type="match status" value="1"/>
</dbReference>
<dbReference type="GO" id="GO:0004048">
    <property type="term" value="F:anthranilate phosphoribosyltransferase activity"/>
    <property type="evidence" value="ECO:0007669"/>
    <property type="project" value="UniProtKB-EC"/>
</dbReference>
<evidence type="ECO:0000256" key="8">
    <source>
        <dbReference type="ARBA" id="ARBA00061500"/>
    </source>
</evidence>
<dbReference type="InterPro" id="IPR005940">
    <property type="entry name" value="Anthranilate_Pribosyl_Tfrase"/>
</dbReference>
<protein>
    <recommendedName>
        <fullName evidence="9">Anthranilate phosphoribosyltransferase</fullName>
        <ecNumber evidence="2">2.4.2.18</ecNumber>
    </recommendedName>
</protein>
<dbReference type="HAMAP" id="MF_00211">
    <property type="entry name" value="TrpD"/>
    <property type="match status" value="1"/>
</dbReference>
<evidence type="ECO:0000313" key="13">
    <source>
        <dbReference type="Proteomes" id="UP000076722"/>
    </source>
</evidence>
<keyword evidence="13" id="KW-1185">Reference proteome</keyword>
<dbReference type="FunFam" id="3.40.1030.10:FF:000002">
    <property type="entry name" value="Anthranilate phosphoribosyltransferase"/>
    <property type="match status" value="1"/>
</dbReference>
<evidence type="ECO:0000256" key="2">
    <source>
        <dbReference type="ARBA" id="ARBA00011948"/>
    </source>
</evidence>
<gene>
    <name evidence="12" type="ORF">SISNIDRAFT_414803</name>
</gene>
<evidence type="ECO:0000259" key="10">
    <source>
        <dbReference type="Pfam" id="PF00591"/>
    </source>
</evidence>
<evidence type="ECO:0000256" key="7">
    <source>
        <dbReference type="ARBA" id="ARBA00023141"/>
    </source>
</evidence>
<dbReference type="AlphaFoldDB" id="A0A164RU07"/>
<evidence type="ECO:0000259" key="11">
    <source>
        <dbReference type="Pfam" id="PF02885"/>
    </source>
</evidence>
<dbReference type="GO" id="GO:0000162">
    <property type="term" value="P:L-tryptophan biosynthetic process"/>
    <property type="evidence" value="ECO:0007669"/>
    <property type="project" value="UniProtKB-KW"/>
</dbReference>
<organism evidence="12 13">
    <name type="scientific">Sistotremastrum niveocremeum HHB9708</name>
    <dbReference type="NCBI Taxonomy" id="1314777"/>
    <lineage>
        <taxon>Eukaryota</taxon>
        <taxon>Fungi</taxon>
        <taxon>Dikarya</taxon>
        <taxon>Basidiomycota</taxon>
        <taxon>Agaricomycotina</taxon>
        <taxon>Agaricomycetes</taxon>
        <taxon>Sistotremastrales</taxon>
        <taxon>Sistotremastraceae</taxon>
        <taxon>Sertulicium</taxon>
        <taxon>Sertulicium niveocremeum</taxon>
    </lineage>
</organism>
<dbReference type="Proteomes" id="UP000076722">
    <property type="component" value="Unassembled WGS sequence"/>
</dbReference>